<evidence type="ECO:0000313" key="1">
    <source>
        <dbReference type="EMBL" id="SVB48430.1"/>
    </source>
</evidence>
<dbReference type="AlphaFoldDB" id="A0A382ECQ1"/>
<gene>
    <name evidence="1" type="ORF">METZ01_LOCUS201284</name>
</gene>
<dbReference type="PROSITE" id="PS51257">
    <property type="entry name" value="PROKAR_LIPOPROTEIN"/>
    <property type="match status" value="1"/>
</dbReference>
<protein>
    <submittedName>
        <fullName evidence="1">Uncharacterized protein</fullName>
    </submittedName>
</protein>
<name>A0A382ECQ1_9ZZZZ</name>
<organism evidence="1">
    <name type="scientific">marine metagenome</name>
    <dbReference type="NCBI Taxonomy" id="408172"/>
    <lineage>
        <taxon>unclassified sequences</taxon>
        <taxon>metagenomes</taxon>
        <taxon>ecological metagenomes</taxon>
    </lineage>
</organism>
<accession>A0A382ECQ1</accession>
<reference evidence="1" key="1">
    <citation type="submission" date="2018-05" db="EMBL/GenBank/DDBJ databases">
        <authorList>
            <person name="Lanie J.A."/>
            <person name="Ng W.-L."/>
            <person name="Kazmierczak K.M."/>
            <person name="Andrzejewski T.M."/>
            <person name="Davidsen T.M."/>
            <person name="Wayne K.J."/>
            <person name="Tettelin H."/>
            <person name="Glass J.I."/>
            <person name="Rusch D."/>
            <person name="Podicherti R."/>
            <person name="Tsui H.-C.T."/>
            <person name="Winkler M.E."/>
        </authorList>
    </citation>
    <scope>NUCLEOTIDE SEQUENCE</scope>
</reference>
<sequence length="164" mass="18170">MQFLFLRSLRAYLVFLFTSMILFTTGCEDDDNDHDHHTDAEGFVLKSESGTEVYKEFEGAIVTNNLTLSVGDTLELSVHFLDHGGDEIEHEDEDDKLSVSGFNADVAVVSVEEHEETGMDHHEMALEIIGVSADSTEFKLELMHGDHADYTSTNNVPVTVTSGN</sequence>
<proteinExistence type="predicted"/>
<dbReference type="EMBL" id="UINC01043834">
    <property type="protein sequence ID" value="SVB48430.1"/>
    <property type="molecule type" value="Genomic_DNA"/>
</dbReference>